<evidence type="ECO:0000256" key="1">
    <source>
        <dbReference type="SAM" id="SignalP"/>
    </source>
</evidence>
<proteinExistence type="predicted"/>
<dbReference type="EMBL" id="PUJW01000071">
    <property type="protein sequence ID" value="NHB94730.1"/>
    <property type="molecule type" value="Genomic_DNA"/>
</dbReference>
<keyword evidence="1" id="KW-0732">Signal</keyword>
<keyword evidence="3" id="KW-1185">Reference proteome</keyword>
<dbReference type="RefSeq" id="WP_166310837.1">
    <property type="nucleotide sequence ID" value="NZ_CAWPIB010000071.1"/>
</dbReference>
<gene>
    <name evidence="2" type="ORF">C5469_22490</name>
</gene>
<protein>
    <submittedName>
        <fullName evidence="2">Uncharacterized protein</fullName>
    </submittedName>
</protein>
<accession>A0A7X5TJ93</accession>
<feature type="chain" id="PRO_5030527052" evidence="1">
    <location>
        <begin position="22"/>
        <end position="416"/>
    </location>
</feature>
<reference evidence="2 3" key="1">
    <citation type="submission" date="2018-02" db="EMBL/GenBank/DDBJ databases">
        <authorList>
            <person name="Machado R.A."/>
        </authorList>
    </citation>
    <scope>NUCLEOTIDE SEQUENCE [LARGE SCALE GENOMIC DNA]</scope>
    <source>
        <strain evidence="2 3">DSM 19724</strain>
    </source>
</reference>
<feature type="signal peptide" evidence="1">
    <location>
        <begin position="1"/>
        <end position="21"/>
    </location>
</feature>
<evidence type="ECO:0000313" key="2">
    <source>
        <dbReference type="EMBL" id="NHB94730.1"/>
    </source>
</evidence>
<dbReference type="Proteomes" id="UP000591844">
    <property type="component" value="Unassembled WGS sequence"/>
</dbReference>
<dbReference type="AlphaFoldDB" id="A0A7X5TJ93"/>
<evidence type="ECO:0000313" key="3">
    <source>
        <dbReference type="Proteomes" id="UP000591844"/>
    </source>
</evidence>
<organism evidence="2 3">
    <name type="scientific">Photorhabdus cinerea</name>
    <dbReference type="NCBI Taxonomy" id="471575"/>
    <lineage>
        <taxon>Bacteria</taxon>
        <taxon>Pseudomonadati</taxon>
        <taxon>Pseudomonadota</taxon>
        <taxon>Gammaproteobacteria</taxon>
        <taxon>Enterobacterales</taxon>
        <taxon>Morganellaceae</taxon>
        <taxon>Photorhabdus</taxon>
    </lineage>
</organism>
<name>A0A7X5TJ93_9GAMM</name>
<comment type="caution">
    <text evidence="2">The sequence shown here is derived from an EMBL/GenBank/DDBJ whole genome shotgun (WGS) entry which is preliminary data.</text>
</comment>
<sequence>MIKIKKILLILSSLVSLSAFANDDYVVNVDNLKIFLNKNNFSTVIFENSISGELNTCNIENWRKDDTDNGDGIIRGTTDKRAIIFYSSSRYLLINELIQCKNGQVKLYDSPHPDISMLQDINFEKHLYLSLGLVDKDSWAATIANFGSDENLIIGPGFFDKSSNSLEEGFAIFDEGYGKISPDGKYVSPNGLYCEGNYTSSTPGVWNIEKRKRVTFPYEWGDLGRITNLDEIAEKCNKLFYGEATLEELGGKLNDAVYIQSKGLKDKNVVVENINNSKIIIPLKKGIYNACANTQINSIDGHGYLAIFQKLPSKPRGSKGRCSGNAETWLYIYELSNKKAKEINKILVGSCNKGFSMKSLSNNMNDYSSFSWNKSGFVINWHSKKDKQGKEVNHTNYVIKKGVLMKEDVIEANGEK</sequence>